<evidence type="ECO:0000313" key="10">
    <source>
        <dbReference type="Proteomes" id="UP000000788"/>
    </source>
</evidence>
<dbReference type="PANTHER" id="PTHR33908">
    <property type="entry name" value="MANNOSYLTRANSFERASE YKCB-RELATED"/>
    <property type="match status" value="1"/>
</dbReference>
<keyword evidence="10" id="KW-1185">Reference proteome</keyword>
<dbReference type="EMBL" id="CP000878">
    <property type="protein sequence ID" value="ABX09356.1"/>
    <property type="molecule type" value="Genomic_DNA"/>
</dbReference>
<dbReference type="PANTHER" id="PTHR33908:SF3">
    <property type="entry name" value="UNDECAPRENYL PHOSPHATE-ALPHA-4-AMINO-4-DEOXY-L-ARABINOSE ARABINOSYL TRANSFERASE"/>
    <property type="match status" value="1"/>
</dbReference>
<evidence type="ECO:0000256" key="2">
    <source>
        <dbReference type="ARBA" id="ARBA00022475"/>
    </source>
</evidence>
<dbReference type="CAZy" id="GT83">
    <property type="family name" value="Glycosyltransferase Family 83"/>
</dbReference>
<evidence type="ECO:0000256" key="5">
    <source>
        <dbReference type="ARBA" id="ARBA00022692"/>
    </source>
</evidence>
<feature type="transmembrane region" description="Helical" evidence="8">
    <location>
        <begin position="12"/>
        <end position="30"/>
    </location>
</feature>
<dbReference type="GO" id="GO:0005886">
    <property type="term" value="C:plasma membrane"/>
    <property type="evidence" value="ECO:0007669"/>
    <property type="project" value="UniProtKB-SubCell"/>
</dbReference>
<protein>
    <submittedName>
        <fullName evidence="9">4-amino-4-deoxy-L-arabinose transferase and related glycosyltransferases of PMT family</fullName>
    </submittedName>
</protein>
<feature type="transmembrane region" description="Helical" evidence="8">
    <location>
        <begin position="393"/>
        <end position="411"/>
    </location>
</feature>
<feature type="transmembrane region" description="Helical" evidence="8">
    <location>
        <begin position="150"/>
        <end position="168"/>
    </location>
</feature>
<dbReference type="GO" id="GO:0016763">
    <property type="term" value="F:pentosyltransferase activity"/>
    <property type="evidence" value="ECO:0007669"/>
    <property type="project" value="TreeGrafter"/>
</dbReference>
<feature type="transmembrane region" description="Helical" evidence="8">
    <location>
        <begin position="360"/>
        <end position="387"/>
    </location>
</feature>
<reference evidence="9 10" key="1">
    <citation type="journal article" date="2007" name="PLoS Genet.">
        <title>Patterns and implications of gene gain and loss in the evolution of Prochlorococcus.</title>
        <authorList>
            <person name="Kettler G.C."/>
            <person name="Martiny A.C."/>
            <person name="Huang K."/>
            <person name="Zucker J."/>
            <person name="Coleman M.L."/>
            <person name="Rodrigue S."/>
            <person name="Chen F."/>
            <person name="Lapidus A."/>
            <person name="Ferriera S."/>
            <person name="Johnson J."/>
            <person name="Steglich C."/>
            <person name="Church G.M."/>
            <person name="Richardson P."/>
            <person name="Chisholm S.W."/>
        </authorList>
    </citation>
    <scope>NUCLEOTIDE SEQUENCE [LARGE SCALE GENOMIC DNA]</scope>
    <source>
        <strain evidence="10">MIT 9211</strain>
    </source>
</reference>
<dbReference type="InterPro" id="IPR050297">
    <property type="entry name" value="LipidA_mod_glycosyltrf_83"/>
</dbReference>
<dbReference type="STRING" id="93059.P9211_14251"/>
<keyword evidence="5 8" id="KW-0812">Transmembrane</keyword>
<comment type="subcellular location">
    <subcellularLocation>
        <location evidence="1">Cell membrane</location>
        <topology evidence="1">Multi-pass membrane protein</topology>
    </subcellularLocation>
</comment>
<dbReference type="Proteomes" id="UP000000788">
    <property type="component" value="Chromosome"/>
</dbReference>
<keyword evidence="3" id="KW-0328">Glycosyltransferase</keyword>
<feature type="transmembrane region" description="Helical" evidence="8">
    <location>
        <begin position="423"/>
        <end position="445"/>
    </location>
</feature>
<feature type="transmembrane region" description="Helical" evidence="8">
    <location>
        <begin position="98"/>
        <end position="120"/>
    </location>
</feature>
<organism evidence="9 10">
    <name type="scientific">Prochlorococcus marinus (strain MIT 9211)</name>
    <dbReference type="NCBI Taxonomy" id="93059"/>
    <lineage>
        <taxon>Bacteria</taxon>
        <taxon>Bacillati</taxon>
        <taxon>Cyanobacteriota</taxon>
        <taxon>Cyanophyceae</taxon>
        <taxon>Synechococcales</taxon>
        <taxon>Prochlorococcaceae</taxon>
        <taxon>Prochlorococcus</taxon>
    </lineage>
</organism>
<keyword evidence="6 8" id="KW-1133">Transmembrane helix</keyword>
<evidence type="ECO:0000256" key="4">
    <source>
        <dbReference type="ARBA" id="ARBA00022679"/>
    </source>
</evidence>
<keyword evidence="7 8" id="KW-0472">Membrane</keyword>
<dbReference type="AlphaFoldDB" id="A9BBZ4"/>
<dbReference type="GO" id="GO:0010041">
    <property type="term" value="P:response to iron(III) ion"/>
    <property type="evidence" value="ECO:0007669"/>
    <property type="project" value="TreeGrafter"/>
</dbReference>
<proteinExistence type="predicted"/>
<evidence type="ECO:0000256" key="6">
    <source>
        <dbReference type="ARBA" id="ARBA00022989"/>
    </source>
</evidence>
<dbReference type="eggNOG" id="COG1807">
    <property type="taxonomic scope" value="Bacteria"/>
</dbReference>
<evidence type="ECO:0000313" key="9">
    <source>
        <dbReference type="EMBL" id="ABX09356.1"/>
    </source>
</evidence>
<evidence type="ECO:0000256" key="3">
    <source>
        <dbReference type="ARBA" id="ARBA00022676"/>
    </source>
</evidence>
<dbReference type="KEGG" id="pmj:P9211_14251"/>
<feature type="transmembrane region" description="Helical" evidence="8">
    <location>
        <begin position="127"/>
        <end position="144"/>
    </location>
</feature>
<feature type="transmembrane region" description="Helical" evidence="8">
    <location>
        <begin position="270"/>
        <end position="296"/>
    </location>
</feature>
<evidence type="ECO:0000256" key="8">
    <source>
        <dbReference type="SAM" id="Phobius"/>
    </source>
</evidence>
<keyword evidence="4 9" id="KW-0808">Transferase</keyword>
<dbReference type="HOGENOM" id="CLU_019200_4_0_3"/>
<dbReference type="GO" id="GO:0009103">
    <property type="term" value="P:lipopolysaccharide biosynthetic process"/>
    <property type="evidence" value="ECO:0007669"/>
    <property type="project" value="UniProtKB-ARBA"/>
</dbReference>
<feature type="transmembrane region" description="Helical" evidence="8">
    <location>
        <begin position="327"/>
        <end position="348"/>
    </location>
</feature>
<name>A9BBZ4_PROM4</name>
<feature type="transmembrane region" description="Helical" evidence="8">
    <location>
        <begin position="180"/>
        <end position="210"/>
    </location>
</feature>
<gene>
    <name evidence="9" type="ordered locus">P9211_14251</name>
</gene>
<sequence length="533" mass="59976">MKRITLITDAPLIGLLVLWFIAFCLSLYGLGGVPLRDFDEATVARVAYELSQSNGADQLLPTIWSNPYLNKPPGLHWAIAKLINLNNFFSSNQLPSEFLIRLAPASLSTLVIPLGGLIQWKLRPKEPITTLATSTILLTLLPIIRHGRLAMLDGTQLTAIALFWLLLVSIDNSPRDNIRFLMSGLIASFMLLLKAPLLIPIICAAVLPMLMERVLWEWSWGKWFCIGLVPGSLWHIWHAINRGNEALNLWLGDGASRVIFDSGQGSDLGFLVPLIELIEGGWPWLVLLPFATYLAWHERKSKWGKWVIGTSLILIISILPLKTQLPWYSHPLWLPFALLCGPAVSELIKKSKSIFHRNLLLRLIPYSFLLLGSLVLSFSLLSFAGLIKGFESYLLISIPVGSGWLVGGYLLNHKKMKIRQLAISSLALGNLVGLFILMGSPNWIWELNETWNAKPVGEMIRKANPGEVVMEGSNERPSLNWYAEQRIVNKSSRQSDQWLLTSNQRKSKYLIEKEKCQEKGSEGKWMLIYCKSK</sequence>
<feature type="transmembrane region" description="Helical" evidence="8">
    <location>
        <begin position="303"/>
        <end position="321"/>
    </location>
</feature>
<accession>A9BBZ4</accession>
<keyword evidence="2" id="KW-1003">Cell membrane</keyword>
<evidence type="ECO:0000256" key="7">
    <source>
        <dbReference type="ARBA" id="ARBA00023136"/>
    </source>
</evidence>
<dbReference type="RefSeq" id="WP_012195977.1">
    <property type="nucleotide sequence ID" value="NC_009976.1"/>
</dbReference>
<dbReference type="OrthoDB" id="9810951at2"/>
<evidence type="ECO:0000256" key="1">
    <source>
        <dbReference type="ARBA" id="ARBA00004651"/>
    </source>
</evidence>